<dbReference type="Gene3D" id="3.40.50.1820">
    <property type="entry name" value="alpha/beta hydrolase"/>
    <property type="match status" value="1"/>
</dbReference>
<organism evidence="4 5">
    <name type="scientific">Apiospora rasikravindrae</name>
    <dbReference type="NCBI Taxonomy" id="990691"/>
    <lineage>
        <taxon>Eukaryota</taxon>
        <taxon>Fungi</taxon>
        <taxon>Dikarya</taxon>
        <taxon>Ascomycota</taxon>
        <taxon>Pezizomycotina</taxon>
        <taxon>Sordariomycetes</taxon>
        <taxon>Xylariomycetidae</taxon>
        <taxon>Amphisphaeriales</taxon>
        <taxon>Apiosporaceae</taxon>
        <taxon>Apiospora</taxon>
    </lineage>
</organism>
<dbReference type="Gene3D" id="1.20.1440.110">
    <property type="entry name" value="acylaminoacyl peptidase"/>
    <property type="match status" value="1"/>
</dbReference>
<keyword evidence="5" id="KW-1185">Reference proteome</keyword>
<dbReference type="PANTHER" id="PTHR22946:SF13">
    <property type="entry name" value="ALPHA_BETA HYDROLASE PSOB"/>
    <property type="match status" value="1"/>
</dbReference>
<protein>
    <submittedName>
        <fullName evidence="4">Alpha/beta-hydrolase</fullName>
    </submittedName>
</protein>
<reference evidence="4 5" key="1">
    <citation type="submission" date="2023-01" db="EMBL/GenBank/DDBJ databases">
        <title>Analysis of 21 Apiospora genomes using comparative genomics revels a genus with tremendous synthesis potential of carbohydrate active enzymes and secondary metabolites.</title>
        <authorList>
            <person name="Sorensen T."/>
        </authorList>
    </citation>
    <scope>NUCLEOTIDE SEQUENCE [LARGE SCALE GENOMIC DNA]</scope>
    <source>
        <strain evidence="4 5">CBS 33761</strain>
    </source>
</reference>
<dbReference type="InterPro" id="IPR000073">
    <property type="entry name" value="AB_hydrolase_1"/>
</dbReference>
<comment type="caution">
    <text evidence="4">The sequence shown here is derived from an EMBL/GenBank/DDBJ whole genome shotgun (WGS) entry which is preliminary data.</text>
</comment>
<accession>A0ABR1SVX3</accession>
<evidence type="ECO:0000313" key="5">
    <source>
        <dbReference type="Proteomes" id="UP001444661"/>
    </source>
</evidence>
<dbReference type="Pfam" id="PF12697">
    <property type="entry name" value="Abhydrolase_6"/>
    <property type="match status" value="1"/>
</dbReference>
<dbReference type="EMBL" id="JAQQWK010000006">
    <property type="protein sequence ID" value="KAK8038477.1"/>
    <property type="molecule type" value="Genomic_DNA"/>
</dbReference>
<evidence type="ECO:0000256" key="1">
    <source>
        <dbReference type="ARBA" id="ARBA00022801"/>
    </source>
</evidence>
<keyword evidence="1" id="KW-0378">Hydrolase</keyword>
<feature type="domain" description="AB hydrolase-1" evidence="3">
    <location>
        <begin position="185"/>
        <end position="302"/>
    </location>
</feature>
<evidence type="ECO:0000313" key="4">
    <source>
        <dbReference type="EMBL" id="KAK8038477.1"/>
    </source>
</evidence>
<name>A0ABR1SVX3_9PEZI</name>
<dbReference type="InterPro" id="IPR029058">
    <property type="entry name" value="AB_hydrolase_fold"/>
</dbReference>
<dbReference type="PANTHER" id="PTHR22946">
    <property type="entry name" value="DIENELACTONE HYDROLASE DOMAIN-CONTAINING PROTEIN-RELATED"/>
    <property type="match status" value="1"/>
</dbReference>
<gene>
    <name evidence="4" type="ORF">PG993_006888</name>
</gene>
<evidence type="ECO:0000259" key="3">
    <source>
        <dbReference type="Pfam" id="PF12697"/>
    </source>
</evidence>
<proteinExistence type="inferred from homology"/>
<dbReference type="Proteomes" id="UP001444661">
    <property type="component" value="Unassembled WGS sequence"/>
</dbReference>
<sequence>MHKFFPTSPFFDFETIRILGTTVYGGADAAEVLEAVGHIKPNDPVSWERAWGAQAAWAEELADEARKYGDRNAARRGYLRAANYTRAKGYMYVSSVELDNGRGGGAMRQDPRALPTAERVSELFRKAISLMDGPVLTLPIPYEDGFHLPAYLYLPPASCRIPGREKIPILVNCGGADSCQEELFFLNPAEGPALGYAVLTFDGPGQGMMLRKHELAMRPDWEAVTGCVIDHLVQFSRQNPQLDLDTESVCVSGASMGGYFALRAAIDSRVKACVSIDPFYDMWDFGTAHVSPLFISAWTQGWIGQGLIDRVLSVAKKMSFQLNWEISVTGTFFGMASPAAILLHMKHFTLAAAQKEEDTSFLSRVTCPVLVSGAGASLYMDVNSHTRRCYEGLTSVSDRDKEIWVPSSEGRGSLQAKMGSLALCNQQTYQFLDRSLGIIRKPLS</sequence>
<dbReference type="InterPro" id="IPR050261">
    <property type="entry name" value="FrsA_esterase"/>
</dbReference>
<evidence type="ECO:0000256" key="2">
    <source>
        <dbReference type="ARBA" id="ARBA00038115"/>
    </source>
</evidence>
<comment type="similarity">
    <text evidence="2">Belongs to the AB hydrolase superfamily. FUS2 hydrolase family.</text>
</comment>
<dbReference type="SUPFAM" id="SSF53474">
    <property type="entry name" value="alpha/beta-Hydrolases"/>
    <property type="match status" value="1"/>
</dbReference>